<proteinExistence type="predicted"/>
<reference evidence="1" key="1">
    <citation type="submission" date="2018-11" db="EMBL/GenBank/DDBJ databases">
        <authorList>
            <person name="Alioto T."/>
            <person name="Alioto T."/>
        </authorList>
    </citation>
    <scope>NUCLEOTIDE SEQUENCE</scope>
</reference>
<protein>
    <submittedName>
        <fullName evidence="1">Uncharacterized protein</fullName>
    </submittedName>
</protein>
<evidence type="ECO:0000313" key="2">
    <source>
        <dbReference type="Proteomes" id="UP000596742"/>
    </source>
</evidence>
<dbReference type="Proteomes" id="UP000596742">
    <property type="component" value="Unassembled WGS sequence"/>
</dbReference>
<sequence>MSTTTYLCEYDDLLRGTKGYCLRGWLSSLEDLSFDDAINKLKDNIDLLLVDIKNKTIGGFEIEKFTIGKSFVRQRHTAGNRYMTFVDKDPNTWKLADGVNARWRNTYAREDYDGLVVLCVTPRNIIPDNAMHVGPQLYAIALEQRLIQEYCFSKNDRRLGNVSFDTGSKAEEPYAGLVYLAYKLKEIYSCFD</sequence>
<evidence type="ECO:0000313" key="1">
    <source>
        <dbReference type="EMBL" id="VDI28472.1"/>
    </source>
</evidence>
<name>A0A8B6E5Q3_MYTGA</name>
<gene>
    <name evidence="1" type="ORF">MGAL_10B049089</name>
</gene>
<accession>A0A8B6E5Q3</accession>
<comment type="caution">
    <text evidence="1">The sequence shown here is derived from an EMBL/GenBank/DDBJ whole genome shotgun (WGS) entry which is preliminary data.</text>
</comment>
<keyword evidence="2" id="KW-1185">Reference proteome</keyword>
<dbReference type="OrthoDB" id="6144637at2759"/>
<dbReference type="EMBL" id="UYJE01004502">
    <property type="protein sequence ID" value="VDI28472.1"/>
    <property type="molecule type" value="Genomic_DNA"/>
</dbReference>
<dbReference type="AlphaFoldDB" id="A0A8B6E5Q3"/>
<organism evidence="1 2">
    <name type="scientific">Mytilus galloprovincialis</name>
    <name type="common">Mediterranean mussel</name>
    <dbReference type="NCBI Taxonomy" id="29158"/>
    <lineage>
        <taxon>Eukaryota</taxon>
        <taxon>Metazoa</taxon>
        <taxon>Spiralia</taxon>
        <taxon>Lophotrochozoa</taxon>
        <taxon>Mollusca</taxon>
        <taxon>Bivalvia</taxon>
        <taxon>Autobranchia</taxon>
        <taxon>Pteriomorphia</taxon>
        <taxon>Mytilida</taxon>
        <taxon>Mytiloidea</taxon>
        <taxon>Mytilidae</taxon>
        <taxon>Mytilinae</taxon>
        <taxon>Mytilus</taxon>
    </lineage>
</organism>